<reference evidence="1 2" key="2">
    <citation type="submission" date="2018-03" db="EMBL/GenBank/DDBJ databases">
        <title>The ancient ancestry and fast evolution of plastids.</title>
        <authorList>
            <person name="Moore K.R."/>
            <person name="Magnabosco C."/>
            <person name="Momper L."/>
            <person name="Gold D.A."/>
            <person name="Bosak T."/>
            <person name="Fournier G.P."/>
        </authorList>
    </citation>
    <scope>NUCLEOTIDE SEQUENCE [LARGE SCALE GENOMIC DNA]</scope>
    <source>
        <strain evidence="1 2">ULC18</strain>
    </source>
</reference>
<dbReference type="Proteomes" id="UP000239576">
    <property type="component" value="Unassembled WGS sequence"/>
</dbReference>
<evidence type="ECO:0000313" key="1">
    <source>
        <dbReference type="EMBL" id="PSB26024.1"/>
    </source>
</evidence>
<dbReference type="AlphaFoldDB" id="A0A2T1E082"/>
<gene>
    <name evidence="1" type="ORF">C7B82_21230</name>
</gene>
<evidence type="ECO:0000313" key="2">
    <source>
        <dbReference type="Proteomes" id="UP000239576"/>
    </source>
</evidence>
<name>A0A2T1E082_9CYAN</name>
<comment type="caution">
    <text evidence="1">The sequence shown here is derived from an EMBL/GenBank/DDBJ whole genome shotgun (WGS) entry which is preliminary data.</text>
</comment>
<dbReference type="OrthoDB" id="8231875at2"/>
<dbReference type="EMBL" id="PVWK01000117">
    <property type="protein sequence ID" value="PSB26024.1"/>
    <property type="molecule type" value="Genomic_DNA"/>
</dbReference>
<protein>
    <submittedName>
        <fullName evidence="1">Uncharacterized protein</fullName>
    </submittedName>
</protein>
<dbReference type="RefSeq" id="WP_106258386.1">
    <property type="nucleotide sequence ID" value="NZ_CAWNSW010000166.1"/>
</dbReference>
<proteinExistence type="predicted"/>
<sequence length="163" mass="18155">MQKTRAFALLASVPEIDLMSGLEAIAAQLDADDLPPDHSPKVAFGSMAFEVFAEVEKLRAGKAIEVFIYAANAKGEQPLNPKVTWRGLYIGSVGSRRGRYPDKAIFRPKSTATDRPSWAIFWEVQELELLKTPIQIGSLRGKNKKANLQPRFIPEEPTIVEYL</sequence>
<accession>A0A2T1E082</accession>
<keyword evidence="2" id="KW-1185">Reference proteome</keyword>
<reference evidence="2" key="1">
    <citation type="submission" date="2018-02" db="EMBL/GenBank/DDBJ databases">
        <authorList>
            <person name="Moore K."/>
            <person name="Momper L."/>
        </authorList>
    </citation>
    <scope>NUCLEOTIDE SEQUENCE [LARGE SCALE GENOMIC DNA]</scope>
    <source>
        <strain evidence="2">ULC18</strain>
    </source>
</reference>
<organism evidence="1 2">
    <name type="scientific">Stenomitos frigidus ULC18</name>
    <dbReference type="NCBI Taxonomy" id="2107698"/>
    <lineage>
        <taxon>Bacteria</taxon>
        <taxon>Bacillati</taxon>
        <taxon>Cyanobacteriota</taxon>
        <taxon>Cyanophyceae</taxon>
        <taxon>Leptolyngbyales</taxon>
        <taxon>Leptolyngbyaceae</taxon>
        <taxon>Stenomitos</taxon>
    </lineage>
</organism>